<accession>A0A7E4ZQJ2</accession>
<keyword evidence="1" id="KW-1185">Reference proteome</keyword>
<reference evidence="2" key="2">
    <citation type="submission" date="2020-10" db="UniProtKB">
        <authorList>
            <consortium name="WormBaseParasite"/>
        </authorList>
    </citation>
    <scope>IDENTIFICATION</scope>
</reference>
<dbReference type="WBParaSite" id="Pan_g11151.t1">
    <property type="protein sequence ID" value="Pan_g11151.t1"/>
    <property type="gene ID" value="Pan_g11151"/>
</dbReference>
<protein>
    <submittedName>
        <fullName evidence="2">DNA helicase</fullName>
    </submittedName>
</protein>
<reference evidence="1" key="1">
    <citation type="journal article" date="2013" name="Genetics">
        <title>The draft genome and transcriptome of Panagrellus redivivus are shaped by the harsh demands of a free-living lifestyle.</title>
        <authorList>
            <person name="Srinivasan J."/>
            <person name="Dillman A.R."/>
            <person name="Macchietto M.G."/>
            <person name="Heikkinen L."/>
            <person name="Lakso M."/>
            <person name="Fracchia K.M."/>
            <person name="Antoshechkin I."/>
            <person name="Mortazavi A."/>
            <person name="Wong G."/>
            <person name="Sternberg P.W."/>
        </authorList>
    </citation>
    <scope>NUCLEOTIDE SEQUENCE [LARGE SCALE GENOMIC DNA]</scope>
    <source>
        <strain evidence="1">MT8872</strain>
    </source>
</reference>
<evidence type="ECO:0000313" key="2">
    <source>
        <dbReference type="WBParaSite" id="Pan_g11151.t1"/>
    </source>
</evidence>
<evidence type="ECO:0000313" key="1">
    <source>
        <dbReference type="Proteomes" id="UP000492821"/>
    </source>
</evidence>
<sequence length="146" mass="16617">MCAYPELLEITTLSPELSSEAPENPYANDHTLFFRVFKGLINRLMASRSIVSSTYVFSTRVKSVLRRMKSDAPSRLKKGLQAKYSKEEVENFINDLESYLLSDRAQLLKALLEPLSSSKNNVEDVKNPSLYEQVQALISFGRNYSE</sequence>
<name>A0A7E4ZQJ2_PANRE</name>
<organism evidence="1 2">
    <name type="scientific">Panagrellus redivivus</name>
    <name type="common">Microworm</name>
    <dbReference type="NCBI Taxonomy" id="6233"/>
    <lineage>
        <taxon>Eukaryota</taxon>
        <taxon>Metazoa</taxon>
        <taxon>Ecdysozoa</taxon>
        <taxon>Nematoda</taxon>
        <taxon>Chromadorea</taxon>
        <taxon>Rhabditida</taxon>
        <taxon>Tylenchina</taxon>
        <taxon>Panagrolaimomorpha</taxon>
        <taxon>Panagrolaimoidea</taxon>
        <taxon>Panagrolaimidae</taxon>
        <taxon>Panagrellus</taxon>
    </lineage>
</organism>
<dbReference type="AlphaFoldDB" id="A0A7E4ZQJ2"/>
<proteinExistence type="predicted"/>
<dbReference type="Proteomes" id="UP000492821">
    <property type="component" value="Unassembled WGS sequence"/>
</dbReference>